<protein>
    <submittedName>
        <fullName evidence="1">Uncharacterized protein</fullName>
    </submittedName>
</protein>
<sequence length="86" mass="9662">MPEPIYTDVHEVLDYFGKCAHCDYPASASLVIRWYSDYTSDRELIATCGLPCGWQESVPMKKMTGSQRITNTIGKTGTPHFPGRHP</sequence>
<name>A0ABU1X9T3_9NOCA</name>
<dbReference type="EMBL" id="JAVDWW010000001">
    <property type="protein sequence ID" value="MDR7167293.1"/>
    <property type="molecule type" value="Genomic_DNA"/>
</dbReference>
<evidence type="ECO:0000313" key="1">
    <source>
        <dbReference type="EMBL" id="MDR7167293.1"/>
    </source>
</evidence>
<gene>
    <name evidence="1" type="ORF">J2W56_001011</name>
</gene>
<organism evidence="1 2">
    <name type="scientific">Nocardia kruczakiae</name>
    <dbReference type="NCBI Taxonomy" id="261477"/>
    <lineage>
        <taxon>Bacteria</taxon>
        <taxon>Bacillati</taxon>
        <taxon>Actinomycetota</taxon>
        <taxon>Actinomycetes</taxon>
        <taxon>Mycobacteriales</taxon>
        <taxon>Nocardiaceae</taxon>
        <taxon>Nocardia</taxon>
    </lineage>
</organism>
<dbReference type="Proteomes" id="UP001251217">
    <property type="component" value="Unassembled WGS sequence"/>
</dbReference>
<accession>A0ABU1X9T3</accession>
<comment type="caution">
    <text evidence="1">The sequence shown here is derived from an EMBL/GenBank/DDBJ whole genome shotgun (WGS) entry which is preliminary data.</text>
</comment>
<keyword evidence="2" id="KW-1185">Reference proteome</keyword>
<reference evidence="1 2" key="1">
    <citation type="submission" date="2023-07" db="EMBL/GenBank/DDBJ databases">
        <title>Sorghum-associated microbial communities from plants grown in Nebraska, USA.</title>
        <authorList>
            <person name="Schachtman D."/>
        </authorList>
    </citation>
    <scope>NUCLEOTIDE SEQUENCE [LARGE SCALE GENOMIC DNA]</scope>
    <source>
        <strain evidence="1 2">4272</strain>
    </source>
</reference>
<proteinExistence type="predicted"/>
<evidence type="ECO:0000313" key="2">
    <source>
        <dbReference type="Proteomes" id="UP001251217"/>
    </source>
</evidence>
<dbReference type="RefSeq" id="WP_310399046.1">
    <property type="nucleotide sequence ID" value="NZ_JAVDWW010000001.1"/>
</dbReference>